<evidence type="ECO:0000313" key="1">
    <source>
        <dbReference type="EMBL" id="SDR71808.1"/>
    </source>
</evidence>
<dbReference type="RefSeq" id="WP_089661300.1">
    <property type="nucleotide sequence ID" value="NZ_LT629745.1"/>
</dbReference>
<proteinExistence type="predicted"/>
<evidence type="ECO:0000313" key="2">
    <source>
        <dbReference type="Proteomes" id="UP000198858"/>
    </source>
</evidence>
<dbReference type="EMBL" id="LT629745">
    <property type="protein sequence ID" value="SDR71808.1"/>
    <property type="molecule type" value="Genomic_DNA"/>
</dbReference>
<sequence>MAGNFNFKEFLEELKETEEVKTSVEHKKEREYFLIVTEGEKTEPIYFEYFKNQLPKNLLETIDLVGEGANTTTVVRRALELKLKREKDPIKPNYNEVWAVFDRDSFPRDRVNEALELADQNNINYGFTNQAFELWYILHFQYLDAALHRDRYINILSEILGQKYTKNNEEIVNIIMDRGDVRQAINFAQRLEEMHLGNQPVDCSPYTTIHHLVDKLLEYCIPKEK</sequence>
<reference evidence="1 2" key="1">
    <citation type="submission" date="2016-10" db="EMBL/GenBank/DDBJ databases">
        <authorList>
            <person name="Varghese N."/>
            <person name="Submissions S."/>
        </authorList>
    </citation>
    <scope>NUCLEOTIDE SEQUENCE [LARGE SCALE GENOMIC DNA]</scope>
    <source>
        <strain evidence="1 2">Mar_2010_102</strain>
    </source>
</reference>
<accession>A0A1H1LBC1</accession>
<organism evidence="1 2">
    <name type="scientific">Christiangramia echinicola</name>
    <dbReference type="NCBI Taxonomy" id="279359"/>
    <lineage>
        <taxon>Bacteria</taxon>
        <taxon>Pseudomonadati</taxon>
        <taxon>Bacteroidota</taxon>
        <taxon>Flavobacteriia</taxon>
        <taxon>Flavobacteriales</taxon>
        <taxon>Flavobacteriaceae</taxon>
        <taxon>Christiangramia</taxon>
    </lineage>
</organism>
<dbReference type="Proteomes" id="UP000198858">
    <property type="component" value="Chromosome I"/>
</dbReference>
<gene>
    <name evidence="1" type="ORF">SAMN04488552_0684</name>
</gene>
<keyword evidence="2" id="KW-1185">Reference proteome</keyword>
<dbReference type="InterPro" id="IPR025591">
    <property type="entry name" value="RloB"/>
</dbReference>
<dbReference type="Pfam" id="PF13707">
    <property type="entry name" value="RloB"/>
    <property type="match status" value="1"/>
</dbReference>
<name>A0A1H1LBC1_9FLAO</name>
<dbReference type="STRING" id="1250231.SAMN04488552_0684"/>
<protein>
    <submittedName>
        <fullName evidence="1">RloB-like protein</fullName>
    </submittedName>
</protein>
<dbReference type="AlphaFoldDB" id="A0A1H1LBC1"/>